<dbReference type="Pfam" id="PF08264">
    <property type="entry name" value="Anticodon_1"/>
    <property type="match status" value="1"/>
</dbReference>
<feature type="non-terminal residue" evidence="9">
    <location>
        <position position="379"/>
    </location>
</feature>
<evidence type="ECO:0000256" key="4">
    <source>
        <dbReference type="ARBA" id="ARBA00022917"/>
    </source>
</evidence>
<dbReference type="InterPro" id="IPR023586">
    <property type="entry name" value="Ile-tRNA-ligase_type2"/>
</dbReference>
<comment type="catalytic activity">
    <reaction evidence="6">
        <text>tRNA(Ile) + L-isoleucine + ATP = L-isoleucyl-tRNA(Ile) + AMP + diphosphate</text>
        <dbReference type="Rhea" id="RHEA:11060"/>
        <dbReference type="Rhea" id="RHEA-COMP:9666"/>
        <dbReference type="Rhea" id="RHEA-COMP:9695"/>
        <dbReference type="ChEBI" id="CHEBI:30616"/>
        <dbReference type="ChEBI" id="CHEBI:33019"/>
        <dbReference type="ChEBI" id="CHEBI:58045"/>
        <dbReference type="ChEBI" id="CHEBI:78442"/>
        <dbReference type="ChEBI" id="CHEBI:78528"/>
        <dbReference type="ChEBI" id="CHEBI:456215"/>
        <dbReference type="EC" id="6.1.1.5"/>
    </reaction>
</comment>
<dbReference type="PANTHER" id="PTHR42780">
    <property type="entry name" value="SOLEUCYL-TRNA SYNTHETASE"/>
    <property type="match status" value="1"/>
</dbReference>
<dbReference type="InterPro" id="IPR014729">
    <property type="entry name" value="Rossmann-like_a/b/a_fold"/>
</dbReference>
<dbReference type="InterPro" id="IPR009080">
    <property type="entry name" value="tRNAsynth_Ia_anticodon-bd"/>
</dbReference>
<evidence type="ECO:0000259" key="8">
    <source>
        <dbReference type="Pfam" id="PF08264"/>
    </source>
</evidence>
<dbReference type="SUPFAM" id="SSF47323">
    <property type="entry name" value="Anticodon-binding domain of a subclass of class I aminoacyl-tRNA synthetases"/>
    <property type="match status" value="1"/>
</dbReference>
<feature type="domain" description="Methionyl/Valyl/Leucyl/Isoleucyl-tRNA synthetase anticodon-binding" evidence="8">
    <location>
        <begin position="172"/>
        <end position="323"/>
    </location>
</feature>
<dbReference type="GO" id="GO:0006428">
    <property type="term" value="P:isoleucyl-tRNA aminoacylation"/>
    <property type="evidence" value="ECO:0007669"/>
    <property type="project" value="TreeGrafter"/>
</dbReference>
<evidence type="ECO:0000259" key="7">
    <source>
        <dbReference type="Pfam" id="PF00133"/>
    </source>
</evidence>
<feature type="non-terminal residue" evidence="9">
    <location>
        <position position="1"/>
    </location>
</feature>
<dbReference type="GO" id="GO:0000049">
    <property type="term" value="F:tRNA binding"/>
    <property type="evidence" value="ECO:0007669"/>
    <property type="project" value="InterPro"/>
</dbReference>
<proteinExistence type="predicted"/>
<gene>
    <name evidence="9" type="ORF">LCGC14_2931420</name>
</gene>
<dbReference type="GO" id="GO:0005524">
    <property type="term" value="F:ATP binding"/>
    <property type="evidence" value="ECO:0007669"/>
    <property type="project" value="UniProtKB-KW"/>
</dbReference>
<keyword evidence="1" id="KW-0436">Ligase</keyword>
<keyword evidence="4" id="KW-0648">Protein biosynthesis</keyword>
<evidence type="ECO:0000256" key="5">
    <source>
        <dbReference type="ARBA" id="ARBA00023146"/>
    </source>
</evidence>
<comment type="caution">
    <text evidence="9">The sequence shown here is derived from an EMBL/GenBank/DDBJ whole genome shotgun (WGS) entry which is preliminary data.</text>
</comment>
<dbReference type="AlphaFoldDB" id="A0A0F8ZTG5"/>
<accession>A0A0F8ZTG5</accession>
<dbReference type="GO" id="GO:0004822">
    <property type="term" value="F:isoleucine-tRNA ligase activity"/>
    <property type="evidence" value="ECO:0007669"/>
    <property type="project" value="UniProtKB-EC"/>
</dbReference>
<evidence type="ECO:0000256" key="3">
    <source>
        <dbReference type="ARBA" id="ARBA00022840"/>
    </source>
</evidence>
<dbReference type="CDD" id="cd07961">
    <property type="entry name" value="Anticodon_Ia_Ile_ABEc"/>
    <property type="match status" value="1"/>
</dbReference>
<protein>
    <recommendedName>
        <fullName evidence="10">Isoleucine--tRNA ligase</fullName>
    </recommendedName>
</protein>
<dbReference type="InterPro" id="IPR013155">
    <property type="entry name" value="M/V/L/I-tRNA-synth_anticd-bd"/>
</dbReference>
<dbReference type="InterPro" id="IPR002300">
    <property type="entry name" value="aa-tRNA-synth_Ia"/>
</dbReference>
<dbReference type="SUPFAM" id="SSF52374">
    <property type="entry name" value="Nucleotidylyl transferase"/>
    <property type="match status" value="1"/>
</dbReference>
<reference evidence="9" key="1">
    <citation type="journal article" date="2015" name="Nature">
        <title>Complex archaea that bridge the gap between prokaryotes and eukaryotes.</title>
        <authorList>
            <person name="Spang A."/>
            <person name="Saw J.H."/>
            <person name="Jorgensen S.L."/>
            <person name="Zaremba-Niedzwiedzka K."/>
            <person name="Martijn J."/>
            <person name="Lind A.E."/>
            <person name="van Eijk R."/>
            <person name="Schleper C."/>
            <person name="Guy L."/>
            <person name="Ettema T.J."/>
        </authorList>
    </citation>
    <scope>NUCLEOTIDE SEQUENCE</scope>
</reference>
<dbReference type="Gene3D" id="1.10.730.10">
    <property type="entry name" value="Isoleucyl-tRNA Synthetase, Domain 1"/>
    <property type="match status" value="1"/>
</dbReference>
<dbReference type="EMBL" id="LAZR01058525">
    <property type="protein sequence ID" value="KKK69699.1"/>
    <property type="molecule type" value="Genomic_DNA"/>
</dbReference>
<evidence type="ECO:0000256" key="2">
    <source>
        <dbReference type="ARBA" id="ARBA00022741"/>
    </source>
</evidence>
<name>A0A0F8ZTG5_9ZZZZ</name>
<dbReference type="Pfam" id="PF00133">
    <property type="entry name" value="tRNA-synt_1"/>
    <property type="match status" value="1"/>
</dbReference>
<organism evidence="9">
    <name type="scientific">marine sediment metagenome</name>
    <dbReference type="NCBI Taxonomy" id="412755"/>
    <lineage>
        <taxon>unclassified sequences</taxon>
        <taxon>metagenomes</taxon>
        <taxon>ecological metagenomes</taxon>
    </lineage>
</organism>
<evidence type="ECO:0000256" key="1">
    <source>
        <dbReference type="ARBA" id="ARBA00022598"/>
    </source>
</evidence>
<dbReference type="PANTHER" id="PTHR42780:SF1">
    <property type="entry name" value="ISOLEUCINE--TRNA LIGASE, CYTOPLASMIC"/>
    <property type="match status" value="1"/>
</dbReference>
<evidence type="ECO:0000256" key="6">
    <source>
        <dbReference type="ARBA" id="ARBA00048359"/>
    </source>
</evidence>
<keyword evidence="3" id="KW-0067">ATP-binding</keyword>
<evidence type="ECO:0000313" key="9">
    <source>
        <dbReference type="EMBL" id="KKK69699.1"/>
    </source>
</evidence>
<evidence type="ECO:0008006" key="10">
    <source>
        <dbReference type="Google" id="ProtNLM"/>
    </source>
</evidence>
<sequence>GPEVIDVWFDSGAMPYAQWHYPFENQDTFRRSFPADFICEAVDQTRGWFYTLHAEAVLLHAAGAAPENLCFRNVICLGLILDDKGEKMSKSRGNVVEPMEVIDRHGADALRWYLFTATRPGEARRFSADLVAESLRRFLLTLWNTYSFFVTYANIDRFDPMQAAQGERSELDRWVLSELHTLVRRVSEHLEEYDPTGAGRAIQSFVEDLSNWYVRRSRRRFWKSENDADKLAAHQTLYACLVTVCKLMAPFTPFVAEEMYQNLVCSVDKEAPESVHLAQWPESDPTQVDQRLMDETRLIMRVVSLGRAARSKAGIKVRQPLSRVVVKARAASEGKGLKRLESQVIEELNVKALELTEVDGALDGLTVAEDESGYAVGLD</sequence>
<keyword evidence="2" id="KW-0547">Nucleotide-binding</keyword>
<dbReference type="InterPro" id="IPR033709">
    <property type="entry name" value="Anticodon_Ile_ABEc"/>
</dbReference>
<dbReference type="Gene3D" id="3.40.50.620">
    <property type="entry name" value="HUPs"/>
    <property type="match status" value="1"/>
</dbReference>
<feature type="domain" description="Aminoacyl-tRNA synthetase class Ia" evidence="7">
    <location>
        <begin position="2"/>
        <end position="122"/>
    </location>
</feature>
<keyword evidence="5" id="KW-0030">Aminoacyl-tRNA synthetase</keyword>